<dbReference type="AlphaFoldDB" id="A0AAV9SN50"/>
<proteinExistence type="predicted"/>
<keyword evidence="2" id="KW-1185">Reference proteome</keyword>
<name>A0AAV9SN50_9TELE</name>
<dbReference type="EMBL" id="JAHHUM010000136">
    <property type="protein sequence ID" value="KAK5622330.1"/>
    <property type="molecule type" value="Genomic_DNA"/>
</dbReference>
<sequence>MKREKETSPRIPLFFFLSLCFPYFSCLASRRRWEEERGNVEASGWILEEIMRHGEWQLQRSMLPATCWFSPCCGYYGTVSVLKQADRDRIKRLVSDDKYEYLNYTYGFLRLKWVRQNAAVWACMEHVG</sequence>
<accession>A0AAV9SN50</accession>
<evidence type="ECO:0000313" key="2">
    <source>
        <dbReference type="Proteomes" id="UP001311232"/>
    </source>
</evidence>
<evidence type="ECO:0000313" key="1">
    <source>
        <dbReference type="EMBL" id="KAK5622330.1"/>
    </source>
</evidence>
<comment type="caution">
    <text evidence="1">The sequence shown here is derived from an EMBL/GenBank/DDBJ whole genome shotgun (WGS) entry which is preliminary data.</text>
</comment>
<reference evidence="1 2" key="1">
    <citation type="submission" date="2021-06" db="EMBL/GenBank/DDBJ databases">
        <authorList>
            <person name="Palmer J.M."/>
        </authorList>
    </citation>
    <scope>NUCLEOTIDE SEQUENCE [LARGE SCALE GENOMIC DNA]</scope>
    <source>
        <strain evidence="1 2">MEX-2019</strain>
        <tissue evidence="1">Muscle</tissue>
    </source>
</reference>
<gene>
    <name evidence="1" type="ORF">CRENBAI_005354</name>
</gene>
<protein>
    <submittedName>
        <fullName evidence="1">Uncharacterized protein</fullName>
    </submittedName>
</protein>
<dbReference type="Proteomes" id="UP001311232">
    <property type="component" value="Unassembled WGS sequence"/>
</dbReference>
<organism evidence="1 2">
    <name type="scientific">Crenichthys baileyi</name>
    <name type="common">White River springfish</name>
    <dbReference type="NCBI Taxonomy" id="28760"/>
    <lineage>
        <taxon>Eukaryota</taxon>
        <taxon>Metazoa</taxon>
        <taxon>Chordata</taxon>
        <taxon>Craniata</taxon>
        <taxon>Vertebrata</taxon>
        <taxon>Euteleostomi</taxon>
        <taxon>Actinopterygii</taxon>
        <taxon>Neopterygii</taxon>
        <taxon>Teleostei</taxon>
        <taxon>Neoteleostei</taxon>
        <taxon>Acanthomorphata</taxon>
        <taxon>Ovalentaria</taxon>
        <taxon>Atherinomorphae</taxon>
        <taxon>Cyprinodontiformes</taxon>
        <taxon>Goodeidae</taxon>
        <taxon>Crenichthys</taxon>
    </lineage>
</organism>